<organism evidence="1 2">
    <name type="scientific">Cupriavidus laharis</name>
    <dbReference type="NCBI Taxonomy" id="151654"/>
    <lineage>
        <taxon>Bacteria</taxon>
        <taxon>Pseudomonadati</taxon>
        <taxon>Pseudomonadota</taxon>
        <taxon>Betaproteobacteria</taxon>
        <taxon>Burkholderiales</taxon>
        <taxon>Burkholderiaceae</taxon>
        <taxon>Cupriavidus</taxon>
    </lineage>
</organism>
<name>A0ABN7YT00_9BURK</name>
<dbReference type="Proteomes" id="UP000727654">
    <property type="component" value="Unassembled WGS sequence"/>
</dbReference>
<accession>A0ABN7YT00</accession>
<proteinExistence type="predicted"/>
<keyword evidence="2" id="KW-1185">Reference proteome</keyword>
<evidence type="ECO:0000313" key="1">
    <source>
        <dbReference type="EMBL" id="CAG9176343.1"/>
    </source>
</evidence>
<sequence length="60" mass="6949">MRPCHRIAFRTAPPRMRGRLPHDAPTETRVKKNAPEGAFFVTGWLDYLATTRAISRHLFE</sequence>
<evidence type="ECO:0000313" key="2">
    <source>
        <dbReference type="Proteomes" id="UP000727654"/>
    </source>
</evidence>
<reference evidence="1 2" key="1">
    <citation type="submission" date="2021-08" db="EMBL/GenBank/DDBJ databases">
        <authorList>
            <person name="Peeters C."/>
        </authorList>
    </citation>
    <scope>NUCLEOTIDE SEQUENCE [LARGE SCALE GENOMIC DNA]</scope>
    <source>
        <strain evidence="1 2">LMG 23992</strain>
    </source>
</reference>
<gene>
    <name evidence="1" type="ORF">LMG23992_03243</name>
</gene>
<protein>
    <submittedName>
        <fullName evidence="1">Uncharacterized protein</fullName>
    </submittedName>
</protein>
<comment type="caution">
    <text evidence="1">The sequence shown here is derived from an EMBL/GenBank/DDBJ whole genome shotgun (WGS) entry which is preliminary data.</text>
</comment>
<dbReference type="EMBL" id="CAJZAI010000007">
    <property type="protein sequence ID" value="CAG9176343.1"/>
    <property type="molecule type" value="Genomic_DNA"/>
</dbReference>